<feature type="transmembrane region" description="Helical" evidence="2">
    <location>
        <begin position="34"/>
        <end position="54"/>
    </location>
</feature>
<feature type="transmembrane region" description="Helical" evidence="2">
    <location>
        <begin position="462"/>
        <end position="484"/>
    </location>
</feature>
<feature type="transmembrane region" description="Helical" evidence="2">
    <location>
        <begin position="533"/>
        <end position="557"/>
    </location>
</feature>
<feature type="transmembrane region" description="Helical" evidence="2">
    <location>
        <begin position="172"/>
        <end position="196"/>
    </location>
</feature>
<keyword evidence="4" id="KW-1185">Reference proteome</keyword>
<evidence type="ECO:0000313" key="3">
    <source>
        <dbReference type="EMBL" id="GIE71926.1"/>
    </source>
</evidence>
<feature type="transmembrane region" description="Helical" evidence="2">
    <location>
        <begin position="563"/>
        <end position="584"/>
    </location>
</feature>
<reference evidence="3 4" key="1">
    <citation type="submission" date="2021-01" db="EMBL/GenBank/DDBJ databases">
        <title>Whole genome shotgun sequence of Actinoplanes palleronii NBRC 14916.</title>
        <authorList>
            <person name="Komaki H."/>
            <person name="Tamura T."/>
        </authorList>
    </citation>
    <scope>NUCLEOTIDE SEQUENCE [LARGE SCALE GENOMIC DNA]</scope>
    <source>
        <strain evidence="3 4">NBRC 14916</strain>
    </source>
</reference>
<gene>
    <name evidence="3" type="ORF">Apa02nite_080340</name>
</gene>
<feature type="transmembrane region" description="Helical" evidence="2">
    <location>
        <begin position="233"/>
        <end position="257"/>
    </location>
</feature>
<sequence>MTAPSLATPPFTAVATLVRMRATMLRRALRENPAPMVAALAGALAAAWLIRYAVTGDRHTLTVLAGAWVLGWIVLPLLLGGVRGRLRPAQLRLEPITTGPMTTGLLAASAVGIGPAVSLLALSALPVHAAVRHGAGPAVIAAAGALLLWLLGLVGSAVALEAVGRAAGPVGAVLTGTFTGTVMGISGSVWAVAPWIGQVLVTGPPPSAITVLRRVPSDWPLAAATAAPGPATALLLGLTLLVGVGVAAYTTLVRRVLAAGAPFLPRRTDRTPAPAEAVAPPAAPAASPAAAVPADDDLTPISRPISPAARPAEAATVIRGPAWAELDRQDAAEIDLVTPPEPAPLNDATPGPPAPPPAAVPVPVVPTGLQRGAVVAVLHRELRSWARHPLRLQYLTFAVVYGLLLGMLPLLAHVDLLAPWAGPLAVLWASAMAASLVGLDGTALWMPLLTPGGEIAETRGRALAWLVVALPIGVLLTVAGILVAPGVDPLPALAVLPAVLAAGATTPVWVALLRVRPVRDARHPTAADNPTDIVSVLLALAGPLLAAAPAFALVVWGPDGLRPLAPVAGLIAGLAVGRGALWLADDRLARRGTEVLAAAGDRSAPPPPAVPLTWDPQWYRENRSTAWALVLLTAGWIPVLPQGLLVLVLDIRGGWIVASHLAGGARTGVALGMVGLGAAMLLTGLVLWGRRPLT</sequence>
<dbReference type="Proteomes" id="UP000624709">
    <property type="component" value="Unassembled WGS sequence"/>
</dbReference>
<feature type="region of interest" description="Disordered" evidence="1">
    <location>
        <begin position="265"/>
        <end position="300"/>
    </location>
</feature>
<proteinExistence type="predicted"/>
<feature type="transmembrane region" description="Helical" evidence="2">
    <location>
        <begin position="626"/>
        <end position="649"/>
    </location>
</feature>
<feature type="transmembrane region" description="Helical" evidence="2">
    <location>
        <begin position="137"/>
        <end position="160"/>
    </location>
</feature>
<feature type="transmembrane region" description="Helical" evidence="2">
    <location>
        <begin position="424"/>
        <end position="450"/>
    </location>
</feature>
<feature type="transmembrane region" description="Helical" evidence="2">
    <location>
        <begin position="60"/>
        <end position="82"/>
    </location>
</feature>
<comment type="caution">
    <text evidence="3">The sequence shown here is derived from an EMBL/GenBank/DDBJ whole genome shotgun (WGS) entry which is preliminary data.</text>
</comment>
<evidence type="ECO:0008006" key="5">
    <source>
        <dbReference type="Google" id="ProtNLM"/>
    </source>
</evidence>
<feature type="transmembrane region" description="Helical" evidence="2">
    <location>
        <begin position="490"/>
        <end position="512"/>
    </location>
</feature>
<accession>A0ABQ4BMM2</accession>
<protein>
    <recommendedName>
        <fullName evidence="5">ABC-2 type transport system permease protein</fullName>
    </recommendedName>
</protein>
<feature type="transmembrane region" description="Helical" evidence="2">
    <location>
        <begin position="103"/>
        <end position="125"/>
    </location>
</feature>
<dbReference type="EMBL" id="BOMS01000135">
    <property type="protein sequence ID" value="GIE71926.1"/>
    <property type="molecule type" value="Genomic_DNA"/>
</dbReference>
<evidence type="ECO:0000256" key="2">
    <source>
        <dbReference type="SAM" id="Phobius"/>
    </source>
</evidence>
<name>A0ABQ4BMM2_9ACTN</name>
<organism evidence="3 4">
    <name type="scientific">Actinoplanes palleronii</name>
    <dbReference type="NCBI Taxonomy" id="113570"/>
    <lineage>
        <taxon>Bacteria</taxon>
        <taxon>Bacillati</taxon>
        <taxon>Actinomycetota</taxon>
        <taxon>Actinomycetes</taxon>
        <taxon>Micromonosporales</taxon>
        <taxon>Micromonosporaceae</taxon>
        <taxon>Actinoplanes</taxon>
    </lineage>
</organism>
<feature type="transmembrane region" description="Helical" evidence="2">
    <location>
        <begin position="669"/>
        <end position="688"/>
    </location>
</feature>
<keyword evidence="2" id="KW-1133">Transmembrane helix</keyword>
<feature type="compositionally biased region" description="Low complexity" evidence="1">
    <location>
        <begin position="272"/>
        <end position="293"/>
    </location>
</feature>
<evidence type="ECO:0000256" key="1">
    <source>
        <dbReference type="SAM" id="MobiDB-lite"/>
    </source>
</evidence>
<feature type="transmembrane region" description="Helical" evidence="2">
    <location>
        <begin position="392"/>
        <end position="412"/>
    </location>
</feature>
<evidence type="ECO:0000313" key="4">
    <source>
        <dbReference type="Proteomes" id="UP000624709"/>
    </source>
</evidence>
<keyword evidence="2" id="KW-0472">Membrane</keyword>
<keyword evidence="2" id="KW-0812">Transmembrane</keyword>
<dbReference type="RefSeq" id="WP_203829704.1">
    <property type="nucleotide sequence ID" value="NZ_BAAATY010000022.1"/>
</dbReference>